<dbReference type="AlphaFoldDB" id="A0A811QF10"/>
<proteinExistence type="predicted"/>
<dbReference type="OrthoDB" id="694167at2759"/>
<dbReference type="Proteomes" id="UP000604825">
    <property type="component" value="Unassembled WGS sequence"/>
</dbReference>
<accession>A0A811QF10</accession>
<gene>
    <name evidence="1" type="ORF">NCGR_LOCUS42813</name>
</gene>
<name>A0A811QF10_9POAL</name>
<comment type="caution">
    <text evidence="1">The sequence shown here is derived from an EMBL/GenBank/DDBJ whole genome shotgun (WGS) entry which is preliminary data.</text>
</comment>
<dbReference type="EMBL" id="CAJGYO010000011">
    <property type="protein sequence ID" value="CAD6259373.1"/>
    <property type="molecule type" value="Genomic_DNA"/>
</dbReference>
<keyword evidence="2" id="KW-1185">Reference proteome</keyword>
<protein>
    <submittedName>
        <fullName evidence="1">Uncharacterized protein</fullName>
    </submittedName>
</protein>
<evidence type="ECO:0000313" key="2">
    <source>
        <dbReference type="Proteomes" id="UP000604825"/>
    </source>
</evidence>
<organism evidence="1 2">
    <name type="scientific">Miscanthus lutarioriparius</name>
    <dbReference type="NCBI Taxonomy" id="422564"/>
    <lineage>
        <taxon>Eukaryota</taxon>
        <taxon>Viridiplantae</taxon>
        <taxon>Streptophyta</taxon>
        <taxon>Embryophyta</taxon>
        <taxon>Tracheophyta</taxon>
        <taxon>Spermatophyta</taxon>
        <taxon>Magnoliopsida</taxon>
        <taxon>Liliopsida</taxon>
        <taxon>Poales</taxon>
        <taxon>Poaceae</taxon>
        <taxon>PACMAD clade</taxon>
        <taxon>Panicoideae</taxon>
        <taxon>Andropogonodae</taxon>
        <taxon>Andropogoneae</taxon>
        <taxon>Saccharinae</taxon>
        <taxon>Miscanthus</taxon>
    </lineage>
</organism>
<evidence type="ECO:0000313" key="1">
    <source>
        <dbReference type="EMBL" id="CAD6259373.1"/>
    </source>
</evidence>
<sequence length="139" mass="16690">MDLDYALNKEKSHAPSPIYDYYIERMKEYTPKLEKWENSDWIVKMIIRYSISFDMRSFFSTEKDNRELRAKELHNSIKVYFRKVFLFDNLFNSYYDGISDLGNHVKSLFDMAYELKALRLHVSDEFMVLPNQGSKDSKV</sequence>
<reference evidence="1" key="1">
    <citation type="submission" date="2020-10" db="EMBL/GenBank/DDBJ databases">
        <authorList>
            <person name="Han B."/>
            <person name="Lu T."/>
            <person name="Zhao Q."/>
            <person name="Huang X."/>
            <person name="Zhao Y."/>
        </authorList>
    </citation>
    <scope>NUCLEOTIDE SEQUENCE</scope>
</reference>